<keyword evidence="4 5" id="KW-0472">Membrane</keyword>
<evidence type="ECO:0000256" key="4">
    <source>
        <dbReference type="ARBA" id="ARBA00023136"/>
    </source>
</evidence>
<dbReference type="Proteomes" id="UP000275225">
    <property type="component" value="Unassembled WGS sequence"/>
</dbReference>
<keyword evidence="8" id="KW-1185">Reference proteome</keyword>
<feature type="transmembrane region" description="Helical" evidence="5">
    <location>
        <begin position="275"/>
        <end position="296"/>
    </location>
</feature>
<evidence type="ECO:0000313" key="8">
    <source>
        <dbReference type="Proteomes" id="UP000275225"/>
    </source>
</evidence>
<feature type="domain" description="Integral membrane bound transporter" evidence="6">
    <location>
        <begin position="290"/>
        <end position="414"/>
    </location>
</feature>
<evidence type="ECO:0000256" key="1">
    <source>
        <dbReference type="ARBA" id="ARBA00004141"/>
    </source>
</evidence>
<evidence type="ECO:0000256" key="3">
    <source>
        <dbReference type="ARBA" id="ARBA00022989"/>
    </source>
</evidence>
<evidence type="ECO:0000256" key="2">
    <source>
        <dbReference type="ARBA" id="ARBA00022692"/>
    </source>
</evidence>
<dbReference type="RefSeq" id="WP_124237765.1">
    <property type="nucleotide sequence ID" value="NZ_JBHUFI010000017.1"/>
</dbReference>
<reference evidence="7 8" key="1">
    <citation type="submission" date="2018-11" db="EMBL/GenBank/DDBJ databases">
        <authorList>
            <person name="Li F."/>
        </authorList>
    </citation>
    <scope>NUCLEOTIDE SEQUENCE [LARGE SCALE GENOMIC DNA]</scope>
    <source>
        <strain evidence="7 8">YS17T</strain>
    </source>
</reference>
<dbReference type="GO" id="GO:0016020">
    <property type="term" value="C:membrane"/>
    <property type="evidence" value="ECO:0007669"/>
    <property type="project" value="UniProtKB-SubCell"/>
</dbReference>
<evidence type="ECO:0000259" key="6">
    <source>
        <dbReference type="Pfam" id="PF13515"/>
    </source>
</evidence>
<feature type="transmembrane region" description="Helical" evidence="5">
    <location>
        <begin position="87"/>
        <end position="112"/>
    </location>
</feature>
<dbReference type="Pfam" id="PF13515">
    <property type="entry name" value="FUSC_2"/>
    <property type="match status" value="1"/>
</dbReference>
<dbReference type="AlphaFoldDB" id="A0A3N6WLY0"/>
<dbReference type="EMBL" id="RQJX01000022">
    <property type="protein sequence ID" value="RQN02333.1"/>
    <property type="molecule type" value="Genomic_DNA"/>
</dbReference>
<sequence length="512" mass="53945">MTGVRPRDRPPLRVRDVLTWGPGSPIWYKFAISVVVSAAPVLYLLAALGRLDLALYTMVGSMQALFGHDRAYGSRARMLAGLTAGQFLAVLVSLLLSAWAPATIVLIVAGAVTVTVQKLLCDAFAVGPPAQAVLSFITLGVMFGPVTLLDDIPRDLGLYLAAAGWAFIVSMAPGLWNPMGPSENAVRDAERLAALHDERRTIPALNHAWDMLAEASERTGQTLRLARRLRAAEDVFAARAATTRTDRELTAELAVRRAGRPSHPVLGRLRPASPLWGSAALCLAGTTIGGLVALAVGLDRPYWAIVAAAAVYRGNTSIVWQRALLRSAGTVGGVLIYAAIAPTAALNTFWLVTLTLAAAFGIEAFVSRNYAVGNLFVAPMALLMTTFAEPQDTLTLTFSRAADTAIGALLGLCCALVFTNHRTVNEVATRVAQTREAIAATRAALTGSSTDTQIVTARNQLGHSLTALDDAATDAAGEWATPTVAPAEIDAVLTEGRSVLVSTLSKGDPHGE</sequence>
<comment type="caution">
    <text evidence="7">The sequence shown here is derived from an EMBL/GenBank/DDBJ whole genome shotgun (WGS) entry which is preliminary data.</text>
</comment>
<keyword evidence="2 5" id="KW-0812">Transmembrane</keyword>
<feature type="transmembrane region" description="Helical" evidence="5">
    <location>
        <begin position="400"/>
        <end position="418"/>
    </location>
</feature>
<accession>A0A3N6WLY0</accession>
<protein>
    <submittedName>
        <fullName evidence="7">FUSC family protein</fullName>
    </submittedName>
</protein>
<comment type="subcellular location">
    <subcellularLocation>
        <location evidence="1">Membrane</location>
        <topology evidence="1">Multi-pass membrane protein</topology>
    </subcellularLocation>
</comment>
<feature type="transmembrane region" description="Helical" evidence="5">
    <location>
        <begin position="26"/>
        <end position="48"/>
    </location>
</feature>
<organism evidence="7 8">
    <name type="scientific">Aeromicrobium camelliae</name>
    <dbReference type="NCBI Taxonomy" id="1538144"/>
    <lineage>
        <taxon>Bacteria</taxon>
        <taxon>Bacillati</taxon>
        <taxon>Actinomycetota</taxon>
        <taxon>Actinomycetes</taxon>
        <taxon>Propionibacteriales</taxon>
        <taxon>Nocardioidaceae</taxon>
        <taxon>Aeromicrobium</taxon>
    </lineage>
</organism>
<proteinExistence type="predicted"/>
<dbReference type="OrthoDB" id="4989419at2"/>
<feature type="transmembrane region" description="Helical" evidence="5">
    <location>
        <begin position="156"/>
        <end position="176"/>
    </location>
</feature>
<feature type="transmembrane region" description="Helical" evidence="5">
    <location>
        <begin position="335"/>
        <end position="358"/>
    </location>
</feature>
<name>A0A3N6WLY0_9ACTN</name>
<evidence type="ECO:0000256" key="5">
    <source>
        <dbReference type="SAM" id="Phobius"/>
    </source>
</evidence>
<feature type="transmembrane region" description="Helical" evidence="5">
    <location>
        <begin position="132"/>
        <end position="149"/>
    </location>
</feature>
<feature type="transmembrane region" description="Helical" evidence="5">
    <location>
        <begin position="370"/>
        <end position="388"/>
    </location>
</feature>
<gene>
    <name evidence="7" type="ORF">EHW97_13845</name>
</gene>
<dbReference type="InterPro" id="IPR049453">
    <property type="entry name" value="Memb_transporter_dom"/>
</dbReference>
<evidence type="ECO:0000313" key="7">
    <source>
        <dbReference type="EMBL" id="RQN02333.1"/>
    </source>
</evidence>
<keyword evidence="3 5" id="KW-1133">Transmembrane helix</keyword>